<dbReference type="RefSeq" id="WP_211352170.1">
    <property type="nucleotide sequence ID" value="NZ_SODV01000002.1"/>
</dbReference>
<dbReference type="Pfam" id="PF06094">
    <property type="entry name" value="GGACT"/>
    <property type="match status" value="1"/>
</dbReference>
<feature type="domain" description="Gamma-glutamylcyclotransferase AIG2-like" evidence="1">
    <location>
        <begin position="96"/>
        <end position="199"/>
    </location>
</feature>
<dbReference type="InterPro" id="IPR013024">
    <property type="entry name" value="GGCT-like"/>
</dbReference>
<dbReference type="InterPro" id="IPR009288">
    <property type="entry name" value="AIG2-like_dom"/>
</dbReference>
<organism evidence="2 3">
    <name type="scientific">Dinghuibacter silviterrae</name>
    <dbReference type="NCBI Taxonomy" id="1539049"/>
    <lineage>
        <taxon>Bacteria</taxon>
        <taxon>Pseudomonadati</taxon>
        <taxon>Bacteroidota</taxon>
        <taxon>Chitinophagia</taxon>
        <taxon>Chitinophagales</taxon>
        <taxon>Chitinophagaceae</taxon>
        <taxon>Dinghuibacter</taxon>
    </lineage>
</organism>
<sequence>MLTMEKLEEFECVDGDWHKLPKMGIGKPLNSYLDWEIIEDLIQDFTWILRDSAGDELIRNAKKKLDDNAANDEVKLFLKVMVVKRMNRTYLPERSLIVYGSLAPGRPNHHIVEYIAGTWRQGFVLGKLEDRGWGAGLGYLGFRPADEGDRIPVFVLTSEELADHWPRLDEFEGEEYKRLLAPFELDDGELGVGYIYAINE</sequence>
<accession>A0A4R8DGZ9</accession>
<name>A0A4R8DGZ9_9BACT</name>
<dbReference type="EMBL" id="SODV01000002">
    <property type="protein sequence ID" value="TDW96386.1"/>
    <property type="molecule type" value="Genomic_DNA"/>
</dbReference>
<gene>
    <name evidence="2" type="ORF">EDB95_4214</name>
</gene>
<reference evidence="2 3" key="1">
    <citation type="submission" date="2019-03" db="EMBL/GenBank/DDBJ databases">
        <title>Genomic Encyclopedia of Type Strains, Phase IV (KMG-IV): sequencing the most valuable type-strain genomes for metagenomic binning, comparative biology and taxonomic classification.</title>
        <authorList>
            <person name="Goeker M."/>
        </authorList>
    </citation>
    <scope>NUCLEOTIDE SEQUENCE [LARGE SCALE GENOMIC DNA]</scope>
    <source>
        <strain evidence="2 3">DSM 100059</strain>
    </source>
</reference>
<dbReference type="Gene3D" id="3.10.490.10">
    <property type="entry name" value="Gamma-glutamyl cyclotransferase-like"/>
    <property type="match status" value="1"/>
</dbReference>
<proteinExistence type="predicted"/>
<evidence type="ECO:0000313" key="3">
    <source>
        <dbReference type="Proteomes" id="UP000294498"/>
    </source>
</evidence>
<dbReference type="InterPro" id="IPR036568">
    <property type="entry name" value="GGCT-like_sf"/>
</dbReference>
<comment type="caution">
    <text evidence="2">The sequence shown here is derived from an EMBL/GenBank/DDBJ whole genome shotgun (WGS) entry which is preliminary data.</text>
</comment>
<dbReference type="GO" id="GO:0016740">
    <property type="term" value="F:transferase activity"/>
    <property type="evidence" value="ECO:0007669"/>
    <property type="project" value="UniProtKB-KW"/>
</dbReference>
<dbReference type="AlphaFoldDB" id="A0A4R8DGZ9"/>
<dbReference type="CDD" id="cd06661">
    <property type="entry name" value="GGCT_like"/>
    <property type="match status" value="1"/>
</dbReference>
<evidence type="ECO:0000313" key="2">
    <source>
        <dbReference type="EMBL" id="TDW96386.1"/>
    </source>
</evidence>
<dbReference type="SUPFAM" id="SSF110857">
    <property type="entry name" value="Gamma-glutamyl cyclotransferase-like"/>
    <property type="match status" value="1"/>
</dbReference>
<keyword evidence="3" id="KW-1185">Reference proteome</keyword>
<keyword evidence="2" id="KW-0808">Transferase</keyword>
<dbReference type="Proteomes" id="UP000294498">
    <property type="component" value="Unassembled WGS sequence"/>
</dbReference>
<protein>
    <submittedName>
        <fullName evidence="2">Gamma-glutamylcyclotransferase (GGCT)/AIG2-like uncharacterized protein YtfP</fullName>
    </submittedName>
</protein>
<evidence type="ECO:0000259" key="1">
    <source>
        <dbReference type="Pfam" id="PF06094"/>
    </source>
</evidence>